<proteinExistence type="predicted"/>
<dbReference type="RefSeq" id="WP_219236808.1">
    <property type="nucleotide sequence ID" value="NZ_JAHWZX010000002.1"/>
</dbReference>
<sequence>MTFPQRYEQAIIWIVSLCPAPDKFAHTYAGLLLWLIAALVMRKPLRSPWPLLVVFVLEGANEGMDRISHGSWQWHDTLRDMAATWFWPVVLTAALRWIPFLTQSRRDTTQI</sequence>
<evidence type="ECO:0008006" key="4">
    <source>
        <dbReference type="Google" id="ProtNLM"/>
    </source>
</evidence>
<dbReference type="EMBL" id="JAHWZX010000002">
    <property type="protein sequence ID" value="MBW4329679.1"/>
    <property type="molecule type" value="Genomic_DNA"/>
</dbReference>
<keyword evidence="3" id="KW-1185">Reference proteome</keyword>
<protein>
    <recommendedName>
        <fullName evidence="4">VanZ-like domain-containing protein</fullName>
    </recommendedName>
</protein>
<feature type="transmembrane region" description="Helical" evidence="1">
    <location>
        <begin position="24"/>
        <end position="41"/>
    </location>
</feature>
<organism evidence="2 3">
    <name type="scientific">Stakelama flava</name>
    <dbReference type="NCBI Taxonomy" id="2860338"/>
    <lineage>
        <taxon>Bacteria</taxon>
        <taxon>Pseudomonadati</taxon>
        <taxon>Pseudomonadota</taxon>
        <taxon>Alphaproteobacteria</taxon>
        <taxon>Sphingomonadales</taxon>
        <taxon>Sphingomonadaceae</taxon>
        <taxon>Stakelama</taxon>
    </lineage>
</organism>
<keyword evidence="1" id="KW-1133">Transmembrane helix</keyword>
<keyword evidence="1" id="KW-0812">Transmembrane</keyword>
<keyword evidence="1" id="KW-0472">Membrane</keyword>
<gene>
    <name evidence="2" type="ORF">KY084_02165</name>
</gene>
<evidence type="ECO:0000313" key="2">
    <source>
        <dbReference type="EMBL" id="MBW4329679.1"/>
    </source>
</evidence>
<reference evidence="2 3" key="1">
    <citation type="submission" date="2021-07" db="EMBL/GenBank/DDBJ databases">
        <title>Stakelama flava sp. nov., a novel endophytic bacterium isolated from branch of Kandelia candel.</title>
        <authorList>
            <person name="Tuo L."/>
        </authorList>
    </citation>
    <scope>NUCLEOTIDE SEQUENCE [LARGE SCALE GENOMIC DNA]</scope>
    <source>
        <strain evidence="2 3">CBK3Z-3</strain>
    </source>
</reference>
<comment type="caution">
    <text evidence="2">The sequence shown here is derived from an EMBL/GenBank/DDBJ whole genome shotgun (WGS) entry which is preliminary data.</text>
</comment>
<evidence type="ECO:0000256" key="1">
    <source>
        <dbReference type="SAM" id="Phobius"/>
    </source>
</evidence>
<name>A0ABS6XHJ1_9SPHN</name>
<dbReference type="Proteomes" id="UP001197214">
    <property type="component" value="Unassembled WGS sequence"/>
</dbReference>
<evidence type="ECO:0000313" key="3">
    <source>
        <dbReference type="Proteomes" id="UP001197214"/>
    </source>
</evidence>
<accession>A0ABS6XHJ1</accession>